<evidence type="ECO:0000256" key="5">
    <source>
        <dbReference type="ARBA" id="ARBA00022729"/>
    </source>
</evidence>
<evidence type="ECO:0000256" key="4">
    <source>
        <dbReference type="ARBA" id="ARBA00022692"/>
    </source>
</evidence>
<comment type="subcellular location">
    <subcellularLocation>
        <location evidence="1">Endoplasmic reticulum membrane</location>
        <topology evidence="1">Single-pass type I membrane protein</topology>
    </subcellularLocation>
</comment>
<evidence type="ECO:0000313" key="13">
    <source>
        <dbReference type="Proteomes" id="UP001146351"/>
    </source>
</evidence>
<reference evidence="12" key="1">
    <citation type="submission" date="2022-11" db="EMBL/GenBank/DDBJ databases">
        <authorList>
            <person name="Petersen C."/>
        </authorList>
    </citation>
    <scope>NUCLEOTIDE SEQUENCE</scope>
    <source>
        <strain evidence="12">IBT 21917</strain>
    </source>
</reference>
<gene>
    <name evidence="12" type="ORF">N7492_002463</name>
</gene>
<proteinExistence type="inferred from homology"/>
<evidence type="ECO:0000313" key="12">
    <source>
        <dbReference type="EMBL" id="KAJ5179253.1"/>
    </source>
</evidence>
<dbReference type="AlphaFoldDB" id="A0A9W9IJG2"/>
<dbReference type="PIRSF" id="PIRSF017290">
    <property type="entry name" value="ROT1_prd"/>
    <property type="match status" value="1"/>
</dbReference>
<dbReference type="OrthoDB" id="5327821at2759"/>
<protein>
    <recommendedName>
        <fullName evidence="3 10">Protein ROT1</fullName>
    </recommendedName>
</protein>
<comment type="similarity">
    <text evidence="2 10">Belongs to the ROT1 family.</text>
</comment>
<dbReference type="GO" id="GO:0006458">
    <property type="term" value="P:'de novo' protein folding"/>
    <property type="evidence" value="ECO:0007669"/>
    <property type="project" value="InterPro"/>
</dbReference>
<dbReference type="PANTHER" id="PTHR28090:SF1">
    <property type="entry name" value="PROTEIN ROT1"/>
    <property type="match status" value="1"/>
</dbReference>
<organism evidence="12 13">
    <name type="scientific">Penicillium capsulatum</name>
    <dbReference type="NCBI Taxonomy" id="69766"/>
    <lineage>
        <taxon>Eukaryota</taxon>
        <taxon>Fungi</taxon>
        <taxon>Dikarya</taxon>
        <taxon>Ascomycota</taxon>
        <taxon>Pezizomycotina</taxon>
        <taxon>Eurotiomycetes</taxon>
        <taxon>Eurotiomycetidae</taxon>
        <taxon>Eurotiales</taxon>
        <taxon>Aspergillaceae</taxon>
        <taxon>Penicillium</taxon>
    </lineage>
</organism>
<keyword evidence="4" id="KW-0812">Transmembrane</keyword>
<dbReference type="Pfam" id="PF10681">
    <property type="entry name" value="Rot1"/>
    <property type="match status" value="1"/>
</dbReference>
<keyword evidence="7" id="KW-1133">Transmembrane helix</keyword>
<keyword evidence="8 10" id="KW-0472">Membrane</keyword>
<evidence type="ECO:0000256" key="11">
    <source>
        <dbReference type="SAM" id="SignalP"/>
    </source>
</evidence>
<evidence type="ECO:0000256" key="1">
    <source>
        <dbReference type="ARBA" id="ARBA00004115"/>
    </source>
</evidence>
<name>A0A9W9IJG2_9EURO</name>
<dbReference type="PANTHER" id="PTHR28090">
    <property type="entry name" value="PROTEIN ROT1"/>
    <property type="match status" value="1"/>
</dbReference>
<keyword evidence="5 11" id="KW-0732">Signal</keyword>
<evidence type="ECO:0000256" key="6">
    <source>
        <dbReference type="ARBA" id="ARBA00022824"/>
    </source>
</evidence>
<dbReference type="GO" id="GO:0005789">
    <property type="term" value="C:endoplasmic reticulum membrane"/>
    <property type="evidence" value="ECO:0007669"/>
    <property type="project" value="UniProtKB-SubCell"/>
</dbReference>
<evidence type="ECO:0000256" key="3">
    <source>
        <dbReference type="ARBA" id="ARBA00017291"/>
    </source>
</evidence>
<feature type="chain" id="PRO_5040928866" description="Protein ROT1" evidence="11">
    <location>
        <begin position="18"/>
        <end position="226"/>
    </location>
</feature>
<evidence type="ECO:0000256" key="2">
    <source>
        <dbReference type="ARBA" id="ARBA00007149"/>
    </source>
</evidence>
<dbReference type="InterPro" id="IPR019623">
    <property type="entry name" value="Rot1"/>
</dbReference>
<sequence length="226" mass="25368">MIWTWALLATVAAGVNVNDLVGTWTTKSREVLTGSGFYDPLKDRFFEPNLTGISYSFDAEGHYEEAYFRALANPTDPTCPSGIMQWQHGTYTVAPNGSLTLTPIASDGRQLLSEPCKKDIGTYSRYNNTEHFKGFSVSVDKYHNLQRLDLQQAAGKMIHPMYLAYRPPKMLPTTTLNPMPTGSHKKRDLSRPGFHLVVKQELANPDRWWWLGVLMTSLGGVAFFCS</sequence>
<dbReference type="GO" id="GO:0051082">
    <property type="term" value="F:unfolded protein binding"/>
    <property type="evidence" value="ECO:0007669"/>
    <property type="project" value="TreeGrafter"/>
</dbReference>
<accession>A0A9W9IJG2</accession>
<dbReference type="Proteomes" id="UP001146351">
    <property type="component" value="Unassembled WGS sequence"/>
</dbReference>
<comment type="caution">
    <text evidence="12">The sequence shown here is derived from an EMBL/GenBank/DDBJ whole genome shotgun (WGS) entry which is preliminary data.</text>
</comment>
<evidence type="ECO:0000256" key="10">
    <source>
        <dbReference type="PIRNR" id="PIRNR017290"/>
    </source>
</evidence>
<keyword evidence="13" id="KW-1185">Reference proteome</keyword>
<dbReference type="EMBL" id="JAPQKO010000002">
    <property type="protein sequence ID" value="KAJ5179253.1"/>
    <property type="molecule type" value="Genomic_DNA"/>
</dbReference>
<evidence type="ECO:0000256" key="8">
    <source>
        <dbReference type="ARBA" id="ARBA00023136"/>
    </source>
</evidence>
<evidence type="ECO:0000256" key="7">
    <source>
        <dbReference type="ARBA" id="ARBA00022989"/>
    </source>
</evidence>
<evidence type="ECO:0000256" key="9">
    <source>
        <dbReference type="ARBA" id="ARBA00024969"/>
    </source>
</evidence>
<feature type="signal peptide" evidence="11">
    <location>
        <begin position="1"/>
        <end position="17"/>
    </location>
</feature>
<reference evidence="12" key="2">
    <citation type="journal article" date="2023" name="IMA Fungus">
        <title>Comparative genomic study of the Penicillium genus elucidates a diverse pangenome and 15 lateral gene transfer events.</title>
        <authorList>
            <person name="Petersen C."/>
            <person name="Sorensen T."/>
            <person name="Nielsen M.R."/>
            <person name="Sondergaard T.E."/>
            <person name="Sorensen J.L."/>
            <person name="Fitzpatrick D.A."/>
            <person name="Frisvad J.C."/>
            <person name="Nielsen K.L."/>
        </authorList>
    </citation>
    <scope>NUCLEOTIDE SEQUENCE</scope>
    <source>
        <strain evidence="12">IBT 21917</strain>
    </source>
</reference>
<comment type="function">
    <text evidence="9 10">Required for normal levels of the cell wall 1,6-beta-glucan. Involved in a protein folding machinery chaperoning proteins acting in various physiological processes including cell wall synthesis and lysis of autophagic bodies.</text>
</comment>
<keyword evidence="6 10" id="KW-0256">Endoplasmic reticulum</keyword>